<organism evidence="4 5">
    <name type="scientific">Streptomyces hoynatensis</name>
    <dbReference type="NCBI Taxonomy" id="1141874"/>
    <lineage>
        <taxon>Bacteria</taxon>
        <taxon>Bacillati</taxon>
        <taxon>Actinomycetota</taxon>
        <taxon>Actinomycetes</taxon>
        <taxon>Kitasatosporales</taxon>
        <taxon>Streptomycetaceae</taxon>
        <taxon>Streptomyces</taxon>
    </lineage>
</organism>
<dbReference type="PROSITE" id="PS51178">
    <property type="entry name" value="PASTA"/>
    <property type="match status" value="1"/>
</dbReference>
<feature type="region of interest" description="Disordered" evidence="1">
    <location>
        <begin position="329"/>
        <end position="354"/>
    </location>
</feature>
<feature type="compositionally biased region" description="Gly residues" evidence="1">
    <location>
        <begin position="253"/>
        <end position="308"/>
    </location>
</feature>
<feature type="region of interest" description="Disordered" evidence="1">
    <location>
        <begin position="229"/>
        <end position="315"/>
    </location>
</feature>
<comment type="caution">
    <text evidence="4">The sequence shown here is derived from an EMBL/GenBank/DDBJ whole genome shotgun (WGS) entry which is preliminary data.</text>
</comment>
<proteinExistence type="predicted"/>
<dbReference type="InterPro" id="IPR008613">
    <property type="entry name" value="Excalibur_Ca-bd_domain"/>
</dbReference>
<dbReference type="Pfam" id="PF05901">
    <property type="entry name" value="Excalibur"/>
    <property type="match status" value="1"/>
</dbReference>
<dbReference type="InterPro" id="IPR005543">
    <property type="entry name" value="PASTA_dom"/>
</dbReference>
<feature type="chain" id="PRO_5039443898" evidence="2">
    <location>
        <begin position="30"/>
        <end position="354"/>
    </location>
</feature>
<dbReference type="SMART" id="SM00894">
    <property type="entry name" value="Excalibur"/>
    <property type="match status" value="1"/>
</dbReference>
<name>A0A3A9YPP7_9ACTN</name>
<accession>A0A3A9YPP7</accession>
<evidence type="ECO:0000313" key="5">
    <source>
        <dbReference type="Proteomes" id="UP000272474"/>
    </source>
</evidence>
<keyword evidence="2" id="KW-0732">Signal</keyword>
<dbReference type="Pfam" id="PF03793">
    <property type="entry name" value="PASTA"/>
    <property type="match status" value="1"/>
</dbReference>
<gene>
    <name evidence="4" type="ORF">D7294_25645</name>
</gene>
<feature type="compositionally biased region" description="Basic and acidic residues" evidence="1">
    <location>
        <begin position="338"/>
        <end position="348"/>
    </location>
</feature>
<evidence type="ECO:0000259" key="3">
    <source>
        <dbReference type="PROSITE" id="PS51178"/>
    </source>
</evidence>
<evidence type="ECO:0000313" key="4">
    <source>
        <dbReference type="EMBL" id="RKN37982.1"/>
    </source>
</evidence>
<evidence type="ECO:0000256" key="1">
    <source>
        <dbReference type="SAM" id="MobiDB-lite"/>
    </source>
</evidence>
<dbReference type="EMBL" id="RBAL01000020">
    <property type="protein sequence ID" value="RKN37982.1"/>
    <property type="molecule type" value="Genomic_DNA"/>
</dbReference>
<feature type="domain" description="PASTA" evidence="3">
    <location>
        <begin position="138"/>
        <end position="211"/>
    </location>
</feature>
<evidence type="ECO:0000256" key="2">
    <source>
        <dbReference type="SAM" id="SignalP"/>
    </source>
</evidence>
<dbReference type="Gene3D" id="3.30.10.20">
    <property type="match status" value="2"/>
</dbReference>
<sequence>MLLWRGGWPRRGKAAATALSMLWVLAAFAALPLGGGGAASAGDPAAGPEGDGGRAAADLAVPDLTGRSLAGARDAAVAAHYAATSHDASDGNAGQGMEGDWTVCFQTPAAGTRAPAGTAIDLAVVREGLPCPAADGAAIPYLEVPEVLGRTFARAAEALEGVGLDRVVAAGAYADVPLPAAYGDWIVCFQDPEPGTEVRDPRTTARLSLVGPGLACPAEEFTMLRPAPEDEGAQEGAPGAGGGSGGDEETAGGSSGTWGASGGSRTGSGGSGGDWASGGSWGSVDSGGPGEGGSWGWDGSGGSWGGEDGGGEEGEVYYRDCDAVRAAGQAPLHWGDPGYRRGLDRDGDGTACEF</sequence>
<reference evidence="4 5" key="1">
    <citation type="journal article" date="2014" name="Int. J. Syst. Evol. Microbiol.">
        <title>Streptomyces hoynatensis sp. nov., isolated from deep marine sediment.</title>
        <authorList>
            <person name="Veyisoglu A."/>
            <person name="Sahin N."/>
        </authorList>
    </citation>
    <scope>NUCLEOTIDE SEQUENCE [LARGE SCALE GENOMIC DNA]</scope>
    <source>
        <strain evidence="4 5">KCTC 29097</strain>
    </source>
</reference>
<keyword evidence="5" id="KW-1185">Reference proteome</keyword>
<feature type="signal peptide" evidence="2">
    <location>
        <begin position="1"/>
        <end position="29"/>
    </location>
</feature>
<protein>
    <submittedName>
        <fullName evidence="4">PASTA domain-containing protein</fullName>
    </submittedName>
</protein>
<dbReference type="Proteomes" id="UP000272474">
    <property type="component" value="Unassembled WGS sequence"/>
</dbReference>
<dbReference type="CDD" id="cd06577">
    <property type="entry name" value="PASTA_pknB"/>
    <property type="match status" value="1"/>
</dbReference>
<dbReference type="AlphaFoldDB" id="A0A3A9YPP7"/>